<dbReference type="SMART" id="SM00393">
    <property type="entry name" value="R3H"/>
    <property type="match status" value="1"/>
</dbReference>
<dbReference type="InterPro" id="IPR039247">
    <property type="entry name" value="KhpB"/>
</dbReference>
<gene>
    <name evidence="3" type="ORF">DSM107014_13410</name>
</gene>
<feature type="domain" description="R3H" evidence="2">
    <location>
        <begin position="98"/>
        <end position="163"/>
    </location>
</feature>
<dbReference type="Pfam" id="PF01424">
    <property type="entry name" value="R3H"/>
    <property type="match status" value="1"/>
</dbReference>
<dbReference type="InterPro" id="IPR036867">
    <property type="entry name" value="R3H_dom_sf"/>
</dbReference>
<protein>
    <submittedName>
        <fullName evidence="3">RNA-binding protein</fullName>
    </submittedName>
</protein>
<dbReference type="CDD" id="cd02644">
    <property type="entry name" value="R3H_jag"/>
    <property type="match status" value="1"/>
</dbReference>
<dbReference type="InterPro" id="IPR015946">
    <property type="entry name" value="KH_dom-like_a/b"/>
</dbReference>
<dbReference type="InterPro" id="IPR001374">
    <property type="entry name" value="R3H_dom"/>
</dbReference>
<dbReference type="InterPro" id="IPR038008">
    <property type="entry name" value="Jag_KH"/>
</dbReference>
<dbReference type="EMBL" id="JADQBC010000092">
    <property type="protein sequence ID" value="MBR8828876.1"/>
    <property type="molecule type" value="Genomic_DNA"/>
</dbReference>
<dbReference type="Gene3D" id="3.30.1370.50">
    <property type="entry name" value="R3H-like domain"/>
    <property type="match status" value="1"/>
</dbReference>
<evidence type="ECO:0000256" key="1">
    <source>
        <dbReference type="SAM" id="MobiDB-lite"/>
    </source>
</evidence>
<feature type="region of interest" description="Disordered" evidence="1">
    <location>
        <begin position="141"/>
        <end position="163"/>
    </location>
</feature>
<dbReference type="PANTHER" id="PTHR35800:SF1">
    <property type="entry name" value="RNA-BINDING PROTEIN KHPB"/>
    <property type="match status" value="1"/>
</dbReference>
<evidence type="ECO:0000313" key="4">
    <source>
        <dbReference type="Proteomes" id="UP000767446"/>
    </source>
</evidence>
<dbReference type="AlphaFoldDB" id="A0A941GXC7"/>
<evidence type="ECO:0000313" key="3">
    <source>
        <dbReference type="EMBL" id="MBR8828876.1"/>
    </source>
</evidence>
<dbReference type="InterPro" id="IPR034079">
    <property type="entry name" value="R3H_KhpB"/>
</dbReference>
<accession>A0A941GXC7</accession>
<feature type="compositionally biased region" description="Basic and acidic residues" evidence="1">
    <location>
        <begin position="150"/>
        <end position="163"/>
    </location>
</feature>
<dbReference type="PANTHER" id="PTHR35800">
    <property type="entry name" value="PROTEIN JAG"/>
    <property type="match status" value="1"/>
</dbReference>
<reference evidence="3" key="1">
    <citation type="submission" date="2021-02" db="EMBL/GenBank/DDBJ databases">
        <title>Metagenome analyses of Stigonema ocellatum DSM 106950, Chlorogloea purpurea SAG 13.99 and Gomphosphaeria aponina DSM 107014.</title>
        <authorList>
            <person name="Marter P."/>
            <person name="Huang S."/>
        </authorList>
    </citation>
    <scope>NUCLEOTIDE SEQUENCE</scope>
    <source>
        <strain evidence="3">JP213</strain>
    </source>
</reference>
<comment type="caution">
    <text evidence="3">The sequence shown here is derived from an EMBL/GenBank/DDBJ whole genome shotgun (WGS) entry which is preliminary data.</text>
</comment>
<evidence type="ECO:0000259" key="2">
    <source>
        <dbReference type="PROSITE" id="PS51061"/>
    </source>
</evidence>
<dbReference type="PROSITE" id="PS51061">
    <property type="entry name" value="R3H"/>
    <property type="match status" value="1"/>
</dbReference>
<sequence>MRERQIQRGQDWLAELLKLMGIPAEVKITQIGGDVGEPNLCWLTIDETNLTPEQKERLIGEKGETIDAIQYLANTILNIGVKPENQGAFTVELDGYRVKREAELFALVEEVAEKVRQTGQEVQLPPLSSAERRQVHTFLQDSEDLATESRGQEPERRVFVRRR</sequence>
<dbReference type="SUPFAM" id="SSF82708">
    <property type="entry name" value="R3H domain"/>
    <property type="match status" value="1"/>
</dbReference>
<dbReference type="CDD" id="cd02414">
    <property type="entry name" value="KH-II_Jag"/>
    <property type="match status" value="1"/>
</dbReference>
<organism evidence="3 4">
    <name type="scientific">Gomphosphaeria aponina SAG 52.96 = DSM 107014</name>
    <dbReference type="NCBI Taxonomy" id="1521640"/>
    <lineage>
        <taxon>Bacteria</taxon>
        <taxon>Bacillati</taxon>
        <taxon>Cyanobacteriota</taxon>
        <taxon>Cyanophyceae</taxon>
        <taxon>Oscillatoriophycideae</taxon>
        <taxon>Chroococcales</taxon>
        <taxon>Gomphosphaeriaceae</taxon>
        <taxon>Gomphosphaeria</taxon>
    </lineage>
</organism>
<dbReference type="Proteomes" id="UP000767446">
    <property type="component" value="Unassembled WGS sequence"/>
</dbReference>
<dbReference type="GO" id="GO:0003723">
    <property type="term" value="F:RNA binding"/>
    <property type="evidence" value="ECO:0007669"/>
    <property type="project" value="InterPro"/>
</dbReference>
<proteinExistence type="predicted"/>
<name>A0A941GXC7_9CHRO</name>
<dbReference type="Gene3D" id="3.30.300.20">
    <property type="match status" value="1"/>
</dbReference>